<dbReference type="Gene3D" id="2.30.30.40">
    <property type="entry name" value="SH3 Domains"/>
    <property type="match status" value="1"/>
</dbReference>
<dbReference type="InterPro" id="IPR038765">
    <property type="entry name" value="Papain-like_cys_pep_sf"/>
</dbReference>
<dbReference type="InterPro" id="IPR051202">
    <property type="entry name" value="Peptidase_C40"/>
</dbReference>
<accession>A0A6I6G577</accession>
<evidence type="ECO:0000256" key="2">
    <source>
        <dbReference type="ARBA" id="ARBA00022670"/>
    </source>
</evidence>
<dbReference type="KEGG" id="fls:GLV81_06590"/>
<keyword evidence="2" id="KW-0645">Protease</keyword>
<dbReference type="Proteomes" id="UP000426027">
    <property type="component" value="Chromosome"/>
</dbReference>
<dbReference type="PROSITE" id="PS51935">
    <property type="entry name" value="NLPC_P60"/>
    <property type="match status" value="1"/>
</dbReference>
<name>A0A6I6G577_9BACT</name>
<organism evidence="6 7">
    <name type="scientific">Phnomibacter ginsenosidimutans</name>
    <dbReference type="NCBI Taxonomy" id="2676868"/>
    <lineage>
        <taxon>Bacteria</taxon>
        <taxon>Pseudomonadati</taxon>
        <taxon>Bacteroidota</taxon>
        <taxon>Chitinophagia</taxon>
        <taxon>Chitinophagales</taxon>
        <taxon>Chitinophagaceae</taxon>
        <taxon>Phnomibacter</taxon>
    </lineage>
</organism>
<evidence type="ECO:0000259" key="5">
    <source>
        <dbReference type="PROSITE" id="PS51935"/>
    </source>
</evidence>
<dbReference type="AlphaFoldDB" id="A0A6I6G577"/>
<evidence type="ECO:0000313" key="6">
    <source>
        <dbReference type="EMBL" id="QGW27806.1"/>
    </source>
</evidence>
<dbReference type="Pfam" id="PF00877">
    <property type="entry name" value="NLPC_P60"/>
    <property type="match status" value="1"/>
</dbReference>
<dbReference type="PANTHER" id="PTHR47053">
    <property type="entry name" value="MUREIN DD-ENDOPEPTIDASE MEPH-RELATED"/>
    <property type="match status" value="1"/>
</dbReference>
<sequence>MMCINIVSVAPMRAQAAHRSEMVSQLLFGEQCEILNSEGDFYQVRSRYDGYEGWVQATQLVPMEAGLFDESMVCTAALDAHVWVNDRPLRLSPGSECYFAASGRGKVNRETLALPGYSIRYQHPLPLMPLEPATPNSEAIITCAMQYLGTPYLWGGKSIWGIDCSGFVQMVFKQNGMFVPRDAWQQAEGGDAIGFLQEAKPGDLAFFDNAEGRITHVGILLNDHQILHASGVVRIDPIDNEGIIHAESGRRTHHLRLLKRYF</sequence>
<dbReference type="GO" id="GO:0006508">
    <property type="term" value="P:proteolysis"/>
    <property type="evidence" value="ECO:0007669"/>
    <property type="project" value="UniProtKB-KW"/>
</dbReference>
<reference evidence="6 7" key="1">
    <citation type="submission" date="2019-11" db="EMBL/GenBank/DDBJ databases">
        <authorList>
            <person name="Im W.T."/>
        </authorList>
    </citation>
    <scope>NUCLEOTIDE SEQUENCE [LARGE SCALE GENOMIC DNA]</scope>
    <source>
        <strain evidence="6 7">SB-02</strain>
    </source>
</reference>
<evidence type="ECO:0000313" key="7">
    <source>
        <dbReference type="Proteomes" id="UP000426027"/>
    </source>
</evidence>
<evidence type="ECO:0000256" key="3">
    <source>
        <dbReference type="ARBA" id="ARBA00022801"/>
    </source>
</evidence>
<keyword evidence="7" id="KW-1185">Reference proteome</keyword>
<keyword evidence="3" id="KW-0378">Hydrolase</keyword>
<dbReference type="RefSeq" id="WP_157477917.1">
    <property type="nucleotide sequence ID" value="NZ_CP046566.1"/>
</dbReference>
<dbReference type="InterPro" id="IPR000064">
    <property type="entry name" value="NLP_P60_dom"/>
</dbReference>
<feature type="domain" description="NlpC/P60" evidence="5">
    <location>
        <begin position="134"/>
        <end position="262"/>
    </location>
</feature>
<comment type="similarity">
    <text evidence="1">Belongs to the peptidase C40 family.</text>
</comment>
<dbReference type="Pfam" id="PF18348">
    <property type="entry name" value="SH3_16"/>
    <property type="match status" value="1"/>
</dbReference>
<gene>
    <name evidence="6" type="ORF">GLV81_06590</name>
</gene>
<dbReference type="EMBL" id="CP046566">
    <property type="protein sequence ID" value="QGW27806.1"/>
    <property type="molecule type" value="Genomic_DNA"/>
</dbReference>
<dbReference type="InterPro" id="IPR041382">
    <property type="entry name" value="SH3_16"/>
</dbReference>
<proteinExistence type="inferred from homology"/>
<dbReference type="SUPFAM" id="SSF54001">
    <property type="entry name" value="Cysteine proteinases"/>
    <property type="match status" value="1"/>
</dbReference>
<protein>
    <submittedName>
        <fullName evidence="6">SH3 domain-containing protein</fullName>
    </submittedName>
</protein>
<dbReference type="GO" id="GO:0008234">
    <property type="term" value="F:cysteine-type peptidase activity"/>
    <property type="evidence" value="ECO:0007669"/>
    <property type="project" value="UniProtKB-KW"/>
</dbReference>
<dbReference type="Gene3D" id="3.90.1720.10">
    <property type="entry name" value="endopeptidase domain like (from Nostoc punctiforme)"/>
    <property type="match status" value="1"/>
</dbReference>
<keyword evidence="4" id="KW-0788">Thiol protease</keyword>
<evidence type="ECO:0000256" key="4">
    <source>
        <dbReference type="ARBA" id="ARBA00022807"/>
    </source>
</evidence>
<evidence type="ECO:0000256" key="1">
    <source>
        <dbReference type="ARBA" id="ARBA00007074"/>
    </source>
</evidence>
<dbReference type="PANTHER" id="PTHR47053:SF1">
    <property type="entry name" value="MUREIN DD-ENDOPEPTIDASE MEPH-RELATED"/>
    <property type="match status" value="1"/>
</dbReference>